<accession>A0ABD0NM91</accession>
<dbReference type="Proteomes" id="UP001529510">
    <property type="component" value="Unassembled WGS sequence"/>
</dbReference>
<feature type="non-terminal residue" evidence="3">
    <location>
        <position position="1"/>
    </location>
</feature>
<evidence type="ECO:0000313" key="3">
    <source>
        <dbReference type="EMBL" id="KAL0162301.1"/>
    </source>
</evidence>
<dbReference type="Pfam" id="PF13358">
    <property type="entry name" value="DDE_3"/>
    <property type="match status" value="1"/>
</dbReference>
<evidence type="ECO:0000313" key="4">
    <source>
        <dbReference type="Proteomes" id="UP001529510"/>
    </source>
</evidence>
<sequence>VEGVAVTSLATEPLSKYNNACRYIRKSLGPYNTQKLLNFLDHLYTDLIPENERGEEGPQLPHYVIVWDNVNFHRGPHIRTWFTTHPRMLMEFLPPYSPFLNPIEEFFSAWRWRVYEHQAQDQRALLHAMDAACEDITGDQCRGWLRHSRRFFPRCIARENIRCDVDENLWPNREQRVDGQEDEDGGQEREGDNGDH</sequence>
<feature type="domain" description="Tc1-like transposase DDE" evidence="2">
    <location>
        <begin position="54"/>
        <end position="125"/>
    </location>
</feature>
<comment type="caution">
    <text evidence="3">The sequence shown here is derived from an EMBL/GenBank/DDBJ whole genome shotgun (WGS) entry which is preliminary data.</text>
</comment>
<feature type="compositionally biased region" description="Basic and acidic residues" evidence="1">
    <location>
        <begin position="186"/>
        <end position="196"/>
    </location>
</feature>
<dbReference type="EMBL" id="JAMKFB020000021">
    <property type="protein sequence ID" value="KAL0162301.1"/>
    <property type="molecule type" value="Genomic_DNA"/>
</dbReference>
<keyword evidence="4" id="KW-1185">Reference proteome</keyword>
<gene>
    <name evidence="3" type="ORF">M9458_041697</name>
</gene>
<reference evidence="3 4" key="1">
    <citation type="submission" date="2024-05" db="EMBL/GenBank/DDBJ databases">
        <title>Genome sequencing and assembly of Indian major carp, Cirrhinus mrigala (Hamilton, 1822).</title>
        <authorList>
            <person name="Mohindra V."/>
            <person name="Chowdhury L.M."/>
            <person name="Lal K."/>
            <person name="Jena J.K."/>
        </authorList>
    </citation>
    <scope>NUCLEOTIDE SEQUENCE [LARGE SCALE GENOMIC DNA]</scope>
    <source>
        <strain evidence="3">CM1030</strain>
        <tissue evidence="3">Blood</tissue>
    </source>
</reference>
<evidence type="ECO:0000256" key="1">
    <source>
        <dbReference type="SAM" id="MobiDB-lite"/>
    </source>
</evidence>
<protein>
    <recommendedName>
        <fullName evidence="2">Tc1-like transposase DDE domain-containing protein</fullName>
    </recommendedName>
</protein>
<name>A0ABD0NM91_CIRMR</name>
<dbReference type="InterPro" id="IPR038717">
    <property type="entry name" value="Tc1-like_DDE_dom"/>
</dbReference>
<dbReference type="Gene3D" id="3.30.420.10">
    <property type="entry name" value="Ribonuclease H-like superfamily/Ribonuclease H"/>
    <property type="match status" value="1"/>
</dbReference>
<evidence type="ECO:0000259" key="2">
    <source>
        <dbReference type="Pfam" id="PF13358"/>
    </source>
</evidence>
<feature type="region of interest" description="Disordered" evidence="1">
    <location>
        <begin position="173"/>
        <end position="196"/>
    </location>
</feature>
<organism evidence="3 4">
    <name type="scientific">Cirrhinus mrigala</name>
    <name type="common">Mrigala</name>
    <dbReference type="NCBI Taxonomy" id="683832"/>
    <lineage>
        <taxon>Eukaryota</taxon>
        <taxon>Metazoa</taxon>
        <taxon>Chordata</taxon>
        <taxon>Craniata</taxon>
        <taxon>Vertebrata</taxon>
        <taxon>Euteleostomi</taxon>
        <taxon>Actinopterygii</taxon>
        <taxon>Neopterygii</taxon>
        <taxon>Teleostei</taxon>
        <taxon>Ostariophysi</taxon>
        <taxon>Cypriniformes</taxon>
        <taxon>Cyprinidae</taxon>
        <taxon>Labeoninae</taxon>
        <taxon>Labeonini</taxon>
        <taxon>Cirrhinus</taxon>
    </lineage>
</organism>
<dbReference type="InterPro" id="IPR036397">
    <property type="entry name" value="RNaseH_sf"/>
</dbReference>
<dbReference type="AlphaFoldDB" id="A0ABD0NM91"/>
<proteinExistence type="predicted"/>